<keyword evidence="1" id="KW-0805">Transcription regulation</keyword>
<dbReference type="Gene3D" id="1.10.357.10">
    <property type="entry name" value="Tetracycline Repressor, domain 2"/>
    <property type="match status" value="1"/>
</dbReference>
<dbReference type="Pfam" id="PF17932">
    <property type="entry name" value="TetR_C_24"/>
    <property type="match status" value="1"/>
</dbReference>
<dbReference type="InterPro" id="IPR036271">
    <property type="entry name" value="Tet_transcr_reg_TetR-rel_C_sf"/>
</dbReference>
<dbReference type="Proteomes" id="UP000015503">
    <property type="component" value="Chromosome"/>
</dbReference>
<dbReference type="KEGG" id="pre:PCA10_27670"/>
<keyword evidence="3" id="KW-0804">Transcription</keyword>
<dbReference type="EMBL" id="AP013068">
    <property type="protein sequence ID" value="BAN48499.1"/>
    <property type="molecule type" value="Genomic_DNA"/>
</dbReference>
<dbReference type="Pfam" id="PF00440">
    <property type="entry name" value="TetR_N"/>
    <property type="match status" value="1"/>
</dbReference>
<reference evidence="6 7" key="1">
    <citation type="journal article" date="2013" name="Genome Announc.">
        <title>Complete Genome Sequence of the Carbazole Degrader Pseudomonas resinovorans Strain CA10 (NBRC 106553).</title>
        <authorList>
            <person name="Shintani M."/>
            <person name="Hosoyama A."/>
            <person name="Ohji S."/>
            <person name="Tsuchikane K."/>
            <person name="Takarada H."/>
            <person name="Yamazoe A."/>
            <person name="Fujita N."/>
            <person name="Nojiri H."/>
        </authorList>
    </citation>
    <scope>NUCLEOTIDE SEQUENCE [LARGE SCALE GENOMIC DNA]</scope>
    <source>
        <strain evidence="6 7">NBRC 106553</strain>
    </source>
</reference>
<keyword evidence="7" id="KW-1185">Reference proteome</keyword>
<dbReference type="InterPro" id="IPR001647">
    <property type="entry name" value="HTH_TetR"/>
</dbReference>
<dbReference type="HOGENOM" id="CLU_069356_12_4_6"/>
<dbReference type="PANTHER" id="PTHR30055">
    <property type="entry name" value="HTH-TYPE TRANSCRIPTIONAL REGULATOR RUTR"/>
    <property type="match status" value="1"/>
</dbReference>
<dbReference type="eggNOG" id="COG1309">
    <property type="taxonomic scope" value="Bacteria"/>
</dbReference>
<dbReference type="PANTHER" id="PTHR30055:SF240">
    <property type="entry name" value="HTH-TYPE TRANSCRIPTIONAL REGULATOR ACRR"/>
    <property type="match status" value="1"/>
</dbReference>
<accession>S6BH75</accession>
<dbReference type="OrthoDB" id="7028830at2"/>
<keyword evidence="2 4" id="KW-0238">DNA-binding</keyword>
<gene>
    <name evidence="6" type="ORF">PCA10_27670</name>
</gene>
<dbReference type="GO" id="GO:0000976">
    <property type="term" value="F:transcription cis-regulatory region binding"/>
    <property type="evidence" value="ECO:0007669"/>
    <property type="project" value="TreeGrafter"/>
</dbReference>
<dbReference type="AlphaFoldDB" id="S6BH75"/>
<evidence type="ECO:0000256" key="1">
    <source>
        <dbReference type="ARBA" id="ARBA00023015"/>
    </source>
</evidence>
<dbReference type="InterPro" id="IPR009057">
    <property type="entry name" value="Homeodomain-like_sf"/>
</dbReference>
<organism evidence="6 7">
    <name type="scientific">Metapseudomonas resinovorans NBRC 106553</name>
    <dbReference type="NCBI Taxonomy" id="1245471"/>
    <lineage>
        <taxon>Bacteria</taxon>
        <taxon>Pseudomonadati</taxon>
        <taxon>Pseudomonadota</taxon>
        <taxon>Gammaproteobacteria</taxon>
        <taxon>Pseudomonadales</taxon>
        <taxon>Pseudomonadaceae</taxon>
        <taxon>Metapseudomonas</taxon>
    </lineage>
</organism>
<feature type="domain" description="HTH tetR-type" evidence="5">
    <location>
        <begin position="1"/>
        <end position="61"/>
    </location>
</feature>
<protein>
    <recommendedName>
        <fullName evidence="5">HTH tetR-type domain-containing protein</fullName>
    </recommendedName>
</protein>
<evidence type="ECO:0000256" key="4">
    <source>
        <dbReference type="PROSITE-ProRule" id="PRU00335"/>
    </source>
</evidence>
<evidence type="ECO:0000259" key="5">
    <source>
        <dbReference type="PROSITE" id="PS50977"/>
    </source>
</evidence>
<dbReference type="PROSITE" id="PS50977">
    <property type="entry name" value="HTH_TETR_2"/>
    <property type="match status" value="1"/>
</dbReference>
<dbReference type="InterPro" id="IPR041490">
    <property type="entry name" value="KstR2_TetR_C"/>
</dbReference>
<evidence type="ECO:0000313" key="7">
    <source>
        <dbReference type="Proteomes" id="UP000015503"/>
    </source>
</evidence>
<dbReference type="PATRIC" id="fig|1245471.3.peg.2803"/>
<evidence type="ECO:0000256" key="3">
    <source>
        <dbReference type="ARBA" id="ARBA00023163"/>
    </source>
</evidence>
<sequence length="199" mass="22232">MSRIEEIRSNAIELIALHGFGAVSLRQLARSCGLQAGSLYAYYRSKDDLLQDLIASYLEDLQQSWQESSGNRGDPIRALADFIAHHLEFQSARRAESLIVSMDLRNLPEHGRHQVIAVKACYERELKDILESGERQGLFSQDSMTSTAILSMLTGLCLWQEADEDDPRQLIHVCQRIALQIAGANQHSGAYGIQSPTFS</sequence>
<dbReference type="PRINTS" id="PR00455">
    <property type="entry name" value="HTHTETR"/>
</dbReference>
<dbReference type="SUPFAM" id="SSF46689">
    <property type="entry name" value="Homeodomain-like"/>
    <property type="match status" value="1"/>
</dbReference>
<dbReference type="SUPFAM" id="SSF48498">
    <property type="entry name" value="Tetracyclin repressor-like, C-terminal domain"/>
    <property type="match status" value="1"/>
</dbReference>
<evidence type="ECO:0000256" key="2">
    <source>
        <dbReference type="ARBA" id="ARBA00023125"/>
    </source>
</evidence>
<name>S6BH75_METRE</name>
<evidence type="ECO:0000313" key="6">
    <source>
        <dbReference type="EMBL" id="BAN48499.1"/>
    </source>
</evidence>
<dbReference type="STRING" id="1245471.PCA10_27670"/>
<feature type="DNA-binding region" description="H-T-H motif" evidence="4">
    <location>
        <begin position="24"/>
        <end position="43"/>
    </location>
</feature>
<dbReference type="InterPro" id="IPR050109">
    <property type="entry name" value="HTH-type_TetR-like_transc_reg"/>
</dbReference>
<dbReference type="GO" id="GO:0003700">
    <property type="term" value="F:DNA-binding transcription factor activity"/>
    <property type="evidence" value="ECO:0007669"/>
    <property type="project" value="TreeGrafter"/>
</dbReference>
<proteinExistence type="predicted"/>
<dbReference type="RefSeq" id="WP_016492691.1">
    <property type="nucleotide sequence ID" value="NC_021499.1"/>
</dbReference>